<gene>
    <name evidence="1" type="ORF">CRENPOLYSF2_2310015</name>
</gene>
<accession>A0A1R4H621</accession>
<protein>
    <submittedName>
        <fullName evidence="1">Uncharacterized protein</fullName>
    </submittedName>
</protein>
<name>A0A1R4H621_9GAMM</name>
<dbReference type="EMBL" id="FUKJ01000148">
    <property type="protein sequence ID" value="SJM91626.1"/>
    <property type="molecule type" value="Genomic_DNA"/>
</dbReference>
<evidence type="ECO:0000313" key="1">
    <source>
        <dbReference type="EMBL" id="SJM91626.1"/>
    </source>
</evidence>
<organism evidence="1 2">
    <name type="scientific">Crenothrix polyspora</name>
    <dbReference type="NCBI Taxonomy" id="360316"/>
    <lineage>
        <taxon>Bacteria</taxon>
        <taxon>Pseudomonadati</taxon>
        <taxon>Pseudomonadota</taxon>
        <taxon>Gammaproteobacteria</taxon>
        <taxon>Methylococcales</taxon>
        <taxon>Crenotrichaceae</taxon>
        <taxon>Crenothrix</taxon>
    </lineage>
</organism>
<dbReference type="AlphaFoldDB" id="A0A1R4H621"/>
<dbReference type="Proteomes" id="UP000195442">
    <property type="component" value="Unassembled WGS sequence"/>
</dbReference>
<evidence type="ECO:0000313" key="2">
    <source>
        <dbReference type="Proteomes" id="UP000195442"/>
    </source>
</evidence>
<keyword evidence="2" id="KW-1185">Reference proteome</keyword>
<sequence length="41" mass="4868">MIRAYRLFKDQQFYYVMPINFDTDSIAPTVLISMSGFALFR</sequence>
<reference evidence="2" key="1">
    <citation type="submission" date="2017-02" db="EMBL/GenBank/DDBJ databases">
        <authorList>
            <person name="Daims H."/>
        </authorList>
    </citation>
    <scope>NUCLEOTIDE SEQUENCE [LARGE SCALE GENOMIC DNA]</scope>
</reference>
<proteinExistence type="predicted"/>